<dbReference type="SMART" id="SM00380">
    <property type="entry name" value="AP2"/>
    <property type="match status" value="1"/>
</dbReference>
<keyword evidence="6" id="KW-0539">Nucleus</keyword>
<evidence type="ECO:0000256" key="8">
    <source>
        <dbReference type="SAM" id="MobiDB-lite"/>
    </source>
</evidence>
<dbReference type="PROSITE" id="PS51032">
    <property type="entry name" value="AP2_ERF"/>
    <property type="match status" value="1"/>
</dbReference>
<proteinExistence type="inferred from homology"/>
<protein>
    <submittedName>
        <fullName evidence="10">Ethylene-responsive transcription factor TINY</fullName>
    </submittedName>
</protein>
<feature type="region of interest" description="Disordered" evidence="8">
    <location>
        <begin position="103"/>
        <end position="163"/>
    </location>
</feature>
<dbReference type="Pfam" id="PF00847">
    <property type="entry name" value="AP2"/>
    <property type="match status" value="1"/>
</dbReference>
<evidence type="ECO:0000259" key="9">
    <source>
        <dbReference type="PROSITE" id="PS51032"/>
    </source>
</evidence>
<keyword evidence="4" id="KW-0010">Activator</keyword>
<evidence type="ECO:0000256" key="1">
    <source>
        <dbReference type="ARBA" id="ARBA00004123"/>
    </source>
</evidence>
<dbReference type="InterPro" id="IPR051032">
    <property type="entry name" value="AP2/ERF_TF_ERF_subfamily"/>
</dbReference>
<comment type="similarity">
    <text evidence="7">Belongs to the AP2/ERF transcription factor family. ERF subfamily.</text>
</comment>
<gene>
    <name evidence="10" type="primary">TINY</name>
    <name evidence="10" type="ORF">g.122818</name>
</gene>
<evidence type="ECO:0000256" key="3">
    <source>
        <dbReference type="ARBA" id="ARBA00023125"/>
    </source>
</evidence>
<dbReference type="SUPFAM" id="SSF54171">
    <property type="entry name" value="DNA-binding domain"/>
    <property type="match status" value="1"/>
</dbReference>
<sequence length="205" mass="21937">AAGVSPSLSLSSFLPHHLSLSLSLTMPLQRAQRSAAGRQEQGQPRPYRGVRRRSWGRYVSEIRLPGKNTRVWLGSYSSPESAARAHDAASFFLHGDPAALNFPDSAATLPRPKSSSPADIRAAASRAADPHPRGGVGAGACRVDPAPPAPESAPDGPGSSGSWDWWWEAVEDVKEAPLHSPVRMDGTWDGCGLSELWLEESLLLM</sequence>
<comment type="subcellular location">
    <subcellularLocation>
        <location evidence="1">Nucleus</location>
    </subcellularLocation>
</comment>
<evidence type="ECO:0000256" key="7">
    <source>
        <dbReference type="ARBA" id="ARBA00024343"/>
    </source>
</evidence>
<feature type="non-terminal residue" evidence="10">
    <location>
        <position position="1"/>
    </location>
</feature>
<feature type="domain" description="AP2/ERF" evidence="9">
    <location>
        <begin position="46"/>
        <end position="103"/>
    </location>
</feature>
<evidence type="ECO:0000256" key="6">
    <source>
        <dbReference type="ARBA" id="ARBA00023242"/>
    </source>
</evidence>
<feature type="compositionally biased region" description="Low complexity" evidence="8">
    <location>
        <begin position="152"/>
        <end position="163"/>
    </location>
</feature>
<dbReference type="GO" id="GO:0003677">
    <property type="term" value="F:DNA binding"/>
    <property type="evidence" value="ECO:0007669"/>
    <property type="project" value="UniProtKB-KW"/>
</dbReference>
<organism evidence="10">
    <name type="scientific">Anthurium amnicola</name>
    <dbReference type="NCBI Taxonomy" id="1678845"/>
    <lineage>
        <taxon>Eukaryota</taxon>
        <taxon>Viridiplantae</taxon>
        <taxon>Streptophyta</taxon>
        <taxon>Embryophyta</taxon>
        <taxon>Tracheophyta</taxon>
        <taxon>Spermatophyta</taxon>
        <taxon>Magnoliopsida</taxon>
        <taxon>Liliopsida</taxon>
        <taxon>Araceae</taxon>
        <taxon>Pothoideae</taxon>
        <taxon>Potheae</taxon>
        <taxon>Anthurium</taxon>
    </lineage>
</organism>
<keyword evidence="2" id="KW-0805">Transcription regulation</keyword>
<dbReference type="EMBL" id="GDJX01007187">
    <property type="protein sequence ID" value="JAT60749.1"/>
    <property type="molecule type" value="Transcribed_RNA"/>
</dbReference>
<name>A0A1D1Z1L8_9ARAE</name>
<keyword evidence="3" id="KW-0238">DNA-binding</keyword>
<evidence type="ECO:0000256" key="4">
    <source>
        <dbReference type="ARBA" id="ARBA00023159"/>
    </source>
</evidence>
<dbReference type="GO" id="GO:0005634">
    <property type="term" value="C:nucleus"/>
    <property type="evidence" value="ECO:0007669"/>
    <property type="project" value="UniProtKB-SubCell"/>
</dbReference>
<dbReference type="GO" id="GO:0003700">
    <property type="term" value="F:DNA-binding transcription factor activity"/>
    <property type="evidence" value="ECO:0007669"/>
    <property type="project" value="InterPro"/>
</dbReference>
<evidence type="ECO:0000256" key="2">
    <source>
        <dbReference type="ARBA" id="ARBA00023015"/>
    </source>
</evidence>
<dbReference type="InterPro" id="IPR036955">
    <property type="entry name" value="AP2/ERF_dom_sf"/>
</dbReference>
<feature type="compositionally biased region" description="Low complexity" evidence="8">
    <location>
        <begin position="114"/>
        <end position="127"/>
    </location>
</feature>
<dbReference type="PANTHER" id="PTHR31985:SF233">
    <property type="entry name" value="ETHYLENE-RESPONSIVE TRANSCRIPTION FACTOR ERF039"/>
    <property type="match status" value="1"/>
</dbReference>
<dbReference type="InterPro" id="IPR001471">
    <property type="entry name" value="AP2/ERF_dom"/>
</dbReference>
<accession>A0A1D1Z1L8</accession>
<dbReference type="Gene3D" id="3.30.730.10">
    <property type="entry name" value="AP2/ERF domain"/>
    <property type="match status" value="1"/>
</dbReference>
<dbReference type="PRINTS" id="PR00367">
    <property type="entry name" value="ETHRSPELEMNT"/>
</dbReference>
<dbReference type="CDD" id="cd00018">
    <property type="entry name" value="AP2"/>
    <property type="match status" value="1"/>
</dbReference>
<evidence type="ECO:0000256" key="5">
    <source>
        <dbReference type="ARBA" id="ARBA00023163"/>
    </source>
</evidence>
<keyword evidence="5" id="KW-0804">Transcription</keyword>
<evidence type="ECO:0000313" key="10">
    <source>
        <dbReference type="EMBL" id="JAT60749.1"/>
    </source>
</evidence>
<dbReference type="AlphaFoldDB" id="A0A1D1Z1L8"/>
<dbReference type="PANTHER" id="PTHR31985">
    <property type="entry name" value="ETHYLENE-RESPONSIVE TRANSCRIPTION FACTOR ERF042-RELATED"/>
    <property type="match status" value="1"/>
</dbReference>
<dbReference type="InterPro" id="IPR016177">
    <property type="entry name" value="DNA-bd_dom_sf"/>
</dbReference>
<reference evidence="10" key="1">
    <citation type="submission" date="2015-07" db="EMBL/GenBank/DDBJ databases">
        <title>Transcriptome Assembly of Anthurium amnicola.</title>
        <authorList>
            <person name="Suzuki J."/>
        </authorList>
    </citation>
    <scope>NUCLEOTIDE SEQUENCE</scope>
</reference>